<dbReference type="PANTHER" id="PTHR11102">
    <property type="entry name" value="SEL-1-LIKE PROTEIN"/>
    <property type="match status" value="1"/>
</dbReference>
<dbReference type="SUPFAM" id="SSF81901">
    <property type="entry name" value="HCP-like"/>
    <property type="match status" value="1"/>
</dbReference>
<keyword evidence="3" id="KW-1185">Reference proteome</keyword>
<gene>
    <name evidence="2" type="ORF">SAMN02745911_2630</name>
</gene>
<dbReference type="InterPro" id="IPR011990">
    <property type="entry name" value="TPR-like_helical_dom_sf"/>
</dbReference>
<feature type="chain" id="PRO_5046328069" description="Sel1 repeat-containing protein" evidence="1">
    <location>
        <begin position="28"/>
        <end position="273"/>
    </location>
</feature>
<dbReference type="SMART" id="SM00671">
    <property type="entry name" value="SEL1"/>
    <property type="match status" value="4"/>
</dbReference>
<protein>
    <recommendedName>
        <fullName evidence="4">Sel1 repeat-containing protein</fullName>
    </recommendedName>
</protein>
<name>A0ABY1IMN3_9HYPH</name>
<dbReference type="Proteomes" id="UP000184290">
    <property type="component" value="Unassembled WGS sequence"/>
</dbReference>
<sequence length="273" mass="29713">MRHVLGRVVGCLMVLSASAAAPIPANAQDTPFDEIIGMSPGEVFALGFNAYKRGEKVEALEVLRFAADQGHPGARWKLGQMYADGDGVPEDDYQAFQMFERIVRDQDDETSGSTDAAYVSSAVIALAEYFRKGIPGTPVHEDAAQARALYSHAASYFGDARAQFELGRMLLAGEGGKANPRQAARWLKLASHKGFPRAEALLGYLIFDGKAIAVRPEPVRGLAMLTRALRDAAPDERNWIQPLQEEAFSLSSEDERRTALAYSQSEGPLIDLP</sequence>
<evidence type="ECO:0000313" key="2">
    <source>
        <dbReference type="EMBL" id="SHJ48447.1"/>
    </source>
</evidence>
<evidence type="ECO:0000256" key="1">
    <source>
        <dbReference type="SAM" id="SignalP"/>
    </source>
</evidence>
<dbReference type="Pfam" id="PF08238">
    <property type="entry name" value="Sel1"/>
    <property type="match status" value="4"/>
</dbReference>
<dbReference type="InterPro" id="IPR006597">
    <property type="entry name" value="Sel1-like"/>
</dbReference>
<proteinExistence type="predicted"/>
<dbReference type="InterPro" id="IPR050767">
    <property type="entry name" value="Sel1_AlgK"/>
</dbReference>
<dbReference type="EMBL" id="FQZC01000003">
    <property type="protein sequence ID" value="SHJ48447.1"/>
    <property type="molecule type" value="Genomic_DNA"/>
</dbReference>
<feature type="signal peptide" evidence="1">
    <location>
        <begin position="1"/>
        <end position="27"/>
    </location>
</feature>
<dbReference type="Gene3D" id="1.25.40.10">
    <property type="entry name" value="Tetratricopeptide repeat domain"/>
    <property type="match status" value="2"/>
</dbReference>
<dbReference type="PANTHER" id="PTHR11102:SF160">
    <property type="entry name" value="ERAD-ASSOCIATED E3 UBIQUITIN-PROTEIN LIGASE COMPONENT HRD3"/>
    <property type="match status" value="1"/>
</dbReference>
<evidence type="ECO:0000313" key="3">
    <source>
        <dbReference type="Proteomes" id="UP000184290"/>
    </source>
</evidence>
<comment type="caution">
    <text evidence="2">The sequence shown here is derived from an EMBL/GenBank/DDBJ whole genome shotgun (WGS) entry which is preliminary data.</text>
</comment>
<keyword evidence="1" id="KW-0732">Signal</keyword>
<organism evidence="2 3">
    <name type="scientific">Aureimonas altamirensis DSM 21988</name>
    <dbReference type="NCBI Taxonomy" id="1121026"/>
    <lineage>
        <taxon>Bacteria</taxon>
        <taxon>Pseudomonadati</taxon>
        <taxon>Pseudomonadota</taxon>
        <taxon>Alphaproteobacteria</taxon>
        <taxon>Hyphomicrobiales</taxon>
        <taxon>Aurantimonadaceae</taxon>
        <taxon>Aureimonas</taxon>
    </lineage>
</organism>
<reference evidence="2 3" key="1">
    <citation type="submission" date="2016-11" db="EMBL/GenBank/DDBJ databases">
        <authorList>
            <person name="Varghese N."/>
            <person name="Submissions S."/>
        </authorList>
    </citation>
    <scope>NUCLEOTIDE SEQUENCE [LARGE SCALE GENOMIC DNA]</scope>
    <source>
        <strain evidence="2 3">DSM 21988</strain>
    </source>
</reference>
<evidence type="ECO:0008006" key="4">
    <source>
        <dbReference type="Google" id="ProtNLM"/>
    </source>
</evidence>
<accession>A0ABY1IMN3</accession>